<protein>
    <submittedName>
        <fullName evidence="1">Uncharacterized protein</fullName>
    </submittedName>
</protein>
<gene>
    <name evidence="1" type="ORF">S03H2_36370</name>
</gene>
<name>X1HNA4_9ZZZZ</name>
<dbReference type="AlphaFoldDB" id="X1HNA4"/>
<dbReference type="EMBL" id="BARU01022308">
    <property type="protein sequence ID" value="GAH55344.1"/>
    <property type="molecule type" value="Genomic_DNA"/>
</dbReference>
<comment type="caution">
    <text evidence="1">The sequence shown here is derived from an EMBL/GenBank/DDBJ whole genome shotgun (WGS) entry which is preliminary data.</text>
</comment>
<accession>X1HNA4</accession>
<feature type="non-terminal residue" evidence="1">
    <location>
        <position position="280"/>
    </location>
</feature>
<proteinExistence type="predicted"/>
<reference evidence="1" key="1">
    <citation type="journal article" date="2014" name="Front. Microbiol.">
        <title>High frequency of phylogenetically diverse reductive dehalogenase-homologous genes in deep subseafloor sedimentary metagenomes.</title>
        <authorList>
            <person name="Kawai M."/>
            <person name="Futagami T."/>
            <person name="Toyoda A."/>
            <person name="Takaki Y."/>
            <person name="Nishi S."/>
            <person name="Hori S."/>
            <person name="Arai W."/>
            <person name="Tsubouchi T."/>
            <person name="Morono Y."/>
            <person name="Uchiyama I."/>
            <person name="Ito T."/>
            <person name="Fujiyama A."/>
            <person name="Inagaki F."/>
            <person name="Takami H."/>
        </authorList>
    </citation>
    <scope>NUCLEOTIDE SEQUENCE</scope>
    <source>
        <strain evidence="1">Expedition CK06-06</strain>
    </source>
</reference>
<sequence>NPKVKHPKIEFSNWLQMRSGVWKTILTVTTVSYRFIKKFDINDFFELGAELSTNATVMKDAFEDNFLKLTLTDLNKRLLVSGFIGNCFKNMNFNPAGTRLKYLYFQGKNLLRLAKISGEFKKGLETRIAAEFNTPIHLTNHAIIGQTINTEFLEEEKPLGFTFEQFKNLLITNGNAQERELAKMKIAAELIKSQIPCVIFDYSGDWSKLIRYFENTMYEDKFLHFKLGKTFNVNLSKSGIEHDDKNIEYLSLFYDVFALAYKEQRITLEALKKSIKNEQT</sequence>
<evidence type="ECO:0000313" key="1">
    <source>
        <dbReference type="EMBL" id="GAH55344.1"/>
    </source>
</evidence>
<feature type="non-terminal residue" evidence="1">
    <location>
        <position position="1"/>
    </location>
</feature>
<organism evidence="1">
    <name type="scientific">marine sediment metagenome</name>
    <dbReference type="NCBI Taxonomy" id="412755"/>
    <lineage>
        <taxon>unclassified sequences</taxon>
        <taxon>metagenomes</taxon>
        <taxon>ecological metagenomes</taxon>
    </lineage>
</organism>